<name>A0A9Q0KTP9_9MAGN</name>
<evidence type="ECO:0000313" key="2">
    <source>
        <dbReference type="Proteomes" id="UP001141806"/>
    </source>
</evidence>
<dbReference type="EMBL" id="JAMYWD010000003">
    <property type="protein sequence ID" value="KAJ4976101.1"/>
    <property type="molecule type" value="Genomic_DNA"/>
</dbReference>
<dbReference type="AlphaFoldDB" id="A0A9Q0KTP9"/>
<keyword evidence="2" id="KW-1185">Reference proteome</keyword>
<accession>A0A9Q0KTP9</accession>
<gene>
    <name evidence="1" type="ORF">NE237_001207</name>
</gene>
<proteinExistence type="predicted"/>
<protein>
    <submittedName>
        <fullName evidence="1">Uncharacterized protein</fullName>
    </submittedName>
</protein>
<organism evidence="1 2">
    <name type="scientific">Protea cynaroides</name>
    <dbReference type="NCBI Taxonomy" id="273540"/>
    <lineage>
        <taxon>Eukaryota</taxon>
        <taxon>Viridiplantae</taxon>
        <taxon>Streptophyta</taxon>
        <taxon>Embryophyta</taxon>
        <taxon>Tracheophyta</taxon>
        <taxon>Spermatophyta</taxon>
        <taxon>Magnoliopsida</taxon>
        <taxon>Proteales</taxon>
        <taxon>Proteaceae</taxon>
        <taxon>Protea</taxon>
    </lineage>
</organism>
<comment type="caution">
    <text evidence="1">The sequence shown here is derived from an EMBL/GenBank/DDBJ whole genome shotgun (WGS) entry which is preliminary data.</text>
</comment>
<reference evidence="1" key="1">
    <citation type="journal article" date="2023" name="Plant J.">
        <title>The genome of the king protea, Protea cynaroides.</title>
        <authorList>
            <person name="Chang J."/>
            <person name="Duong T.A."/>
            <person name="Schoeman C."/>
            <person name="Ma X."/>
            <person name="Roodt D."/>
            <person name="Barker N."/>
            <person name="Li Z."/>
            <person name="Van de Peer Y."/>
            <person name="Mizrachi E."/>
        </authorList>
    </citation>
    <scope>NUCLEOTIDE SEQUENCE</scope>
    <source>
        <tissue evidence="1">Young leaves</tissue>
    </source>
</reference>
<dbReference type="Proteomes" id="UP001141806">
    <property type="component" value="Unassembled WGS sequence"/>
</dbReference>
<evidence type="ECO:0000313" key="1">
    <source>
        <dbReference type="EMBL" id="KAJ4976101.1"/>
    </source>
</evidence>
<sequence length="118" mass="13189">MWFLPLSAQTDAATSIATSPMKIRQYRIPSREECSKDFITTPLDFIAVALIDFQFAIRLAVTGKMTVVKRRPAKLPQGTGGRVYLHFPLCLSRSCCCHDRQCPFSLSLPTSFITESST</sequence>